<evidence type="ECO:0000313" key="1">
    <source>
        <dbReference type="EMBL" id="KAK3302872.1"/>
    </source>
</evidence>
<protein>
    <submittedName>
        <fullName evidence="1">Uncharacterized protein</fullName>
    </submittedName>
</protein>
<evidence type="ECO:0000313" key="2">
    <source>
        <dbReference type="Proteomes" id="UP001273166"/>
    </source>
</evidence>
<accession>A0AAJ0GMV3</accession>
<reference evidence="1" key="2">
    <citation type="submission" date="2023-06" db="EMBL/GenBank/DDBJ databases">
        <authorList>
            <consortium name="Lawrence Berkeley National Laboratory"/>
            <person name="Mondo S.J."/>
            <person name="Hensen N."/>
            <person name="Bonometti L."/>
            <person name="Westerberg I."/>
            <person name="Brannstrom I.O."/>
            <person name="Guillou S."/>
            <person name="Cros-Aarteil S."/>
            <person name="Calhoun S."/>
            <person name="Haridas S."/>
            <person name="Kuo A."/>
            <person name="Pangilinan J."/>
            <person name="Riley R."/>
            <person name="Labutti K."/>
            <person name="Andreopoulos B."/>
            <person name="Lipzen A."/>
            <person name="Chen C."/>
            <person name="Yanf M."/>
            <person name="Daum C."/>
            <person name="Ng V."/>
            <person name="Clum A."/>
            <person name="Steindorff A."/>
            <person name="Ohm R."/>
            <person name="Martin F."/>
            <person name="Silar P."/>
            <person name="Natvig D."/>
            <person name="Lalanne C."/>
            <person name="Gautier V."/>
            <person name="Ament-Velasquez S.L."/>
            <person name="Kruys A."/>
            <person name="Hutchinson M.I."/>
            <person name="Powell A.J."/>
            <person name="Barry K."/>
            <person name="Miller A.N."/>
            <person name="Grigoriev I.V."/>
            <person name="Debuchy R."/>
            <person name="Gladieux P."/>
            <person name="Thoren M.H."/>
            <person name="Johannesson H."/>
        </authorList>
    </citation>
    <scope>NUCLEOTIDE SEQUENCE</scope>
    <source>
        <strain evidence="1">CBS 333.67</strain>
    </source>
</reference>
<dbReference type="Proteomes" id="UP001273166">
    <property type="component" value="Unassembled WGS sequence"/>
</dbReference>
<proteinExistence type="predicted"/>
<comment type="caution">
    <text evidence="1">The sequence shown here is derived from an EMBL/GenBank/DDBJ whole genome shotgun (WGS) entry which is preliminary data.</text>
</comment>
<name>A0AAJ0GMV3_9PEZI</name>
<organism evidence="1 2">
    <name type="scientific">Chaetomium strumarium</name>
    <dbReference type="NCBI Taxonomy" id="1170767"/>
    <lineage>
        <taxon>Eukaryota</taxon>
        <taxon>Fungi</taxon>
        <taxon>Dikarya</taxon>
        <taxon>Ascomycota</taxon>
        <taxon>Pezizomycotina</taxon>
        <taxon>Sordariomycetes</taxon>
        <taxon>Sordariomycetidae</taxon>
        <taxon>Sordariales</taxon>
        <taxon>Chaetomiaceae</taxon>
        <taxon>Chaetomium</taxon>
    </lineage>
</organism>
<reference evidence="1" key="1">
    <citation type="journal article" date="2023" name="Mol. Phylogenet. Evol.">
        <title>Genome-scale phylogeny and comparative genomics of the fungal order Sordariales.</title>
        <authorList>
            <person name="Hensen N."/>
            <person name="Bonometti L."/>
            <person name="Westerberg I."/>
            <person name="Brannstrom I.O."/>
            <person name="Guillou S."/>
            <person name="Cros-Aarteil S."/>
            <person name="Calhoun S."/>
            <person name="Haridas S."/>
            <person name="Kuo A."/>
            <person name="Mondo S."/>
            <person name="Pangilinan J."/>
            <person name="Riley R."/>
            <person name="LaButti K."/>
            <person name="Andreopoulos B."/>
            <person name="Lipzen A."/>
            <person name="Chen C."/>
            <person name="Yan M."/>
            <person name="Daum C."/>
            <person name="Ng V."/>
            <person name="Clum A."/>
            <person name="Steindorff A."/>
            <person name="Ohm R.A."/>
            <person name="Martin F."/>
            <person name="Silar P."/>
            <person name="Natvig D.O."/>
            <person name="Lalanne C."/>
            <person name="Gautier V."/>
            <person name="Ament-Velasquez S.L."/>
            <person name="Kruys A."/>
            <person name="Hutchinson M.I."/>
            <person name="Powell A.J."/>
            <person name="Barry K."/>
            <person name="Miller A.N."/>
            <person name="Grigoriev I.V."/>
            <person name="Debuchy R."/>
            <person name="Gladieux P."/>
            <person name="Hiltunen Thoren M."/>
            <person name="Johannesson H."/>
        </authorList>
    </citation>
    <scope>NUCLEOTIDE SEQUENCE</scope>
    <source>
        <strain evidence="1">CBS 333.67</strain>
    </source>
</reference>
<sequence length="89" mass="10379">MVWPNPNPVLPLSGFEVFRNDLVAEDPRLSFRDVLARWEALTDQQWALYEVRAWEAIKALRPPQPLRSARVKRSTNICVWSPGRPRALR</sequence>
<keyword evidence="2" id="KW-1185">Reference proteome</keyword>
<dbReference type="RefSeq" id="XP_062718652.1">
    <property type="nucleotide sequence ID" value="XM_062867098.1"/>
</dbReference>
<dbReference type="GeneID" id="87885927"/>
<dbReference type="AlphaFoldDB" id="A0AAJ0GMV3"/>
<gene>
    <name evidence="1" type="ORF">B0T15DRAFT_495446</name>
</gene>
<dbReference type="EMBL" id="JAUDZG010000006">
    <property type="protein sequence ID" value="KAK3302872.1"/>
    <property type="molecule type" value="Genomic_DNA"/>
</dbReference>